<evidence type="ECO:0000313" key="3">
    <source>
        <dbReference type="Proteomes" id="UP000756921"/>
    </source>
</evidence>
<comment type="caution">
    <text evidence="2">The sequence shown here is derived from an EMBL/GenBank/DDBJ whole genome shotgun (WGS) entry which is preliminary data.</text>
</comment>
<dbReference type="Proteomes" id="UP000756921">
    <property type="component" value="Unassembled WGS sequence"/>
</dbReference>
<keyword evidence="3" id="KW-1185">Reference proteome</keyword>
<evidence type="ECO:0000256" key="1">
    <source>
        <dbReference type="SAM" id="SignalP"/>
    </source>
</evidence>
<feature type="signal peptide" evidence="1">
    <location>
        <begin position="1"/>
        <end position="18"/>
    </location>
</feature>
<organism evidence="2 3">
    <name type="scientific">Paraphaeosphaeria minitans</name>
    <dbReference type="NCBI Taxonomy" id="565426"/>
    <lineage>
        <taxon>Eukaryota</taxon>
        <taxon>Fungi</taxon>
        <taxon>Dikarya</taxon>
        <taxon>Ascomycota</taxon>
        <taxon>Pezizomycotina</taxon>
        <taxon>Dothideomycetes</taxon>
        <taxon>Pleosporomycetidae</taxon>
        <taxon>Pleosporales</taxon>
        <taxon>Massarineae</taxon>
        <taxon>Didymosphaeriaceae</taxon>
        <taxon>Paraphaeosphaeria</taxon>
    </lineage>
</organism>
<accession>A0A9P6GK62</accession>
<sequence>MQFTSILLAATSAGSTLAICPGFNYGIGNKQDLGNGITRWTVYDDSCKAVDGLTTTKNPCMQGIFGCTPTPIKFNSYKNTFTGLKYACRTDSRSGKCENDAISVCC</sequence>
<keyword evidence="1" id="KW-0732">Signal</keyword>
<gene>
    <name evidence="2" type="ORF">PMIN01_04683</name>
</gene>
<dbReference type="AlphaFoldDB" id="A0A9P6GK62"/>
<feature type="chain" id="PRO_5040510528" evidence="1">
    <location>
        <begin position="19"/>
        <end position="106"/>
    </location>
</feature>
<evidence type="ECO:0000313" key="2">
    <source>
        <dbReference type="EMBL" id="KAF9736904.1"/>
    </source>
</evidence>
<name>A0A9P6GK62_9PLEO</name>
<protein>
    <submittedName>
        <fullName evidence="2">Uncharacterized protein</fullName>
    </submittedName>
</protein>
<proteinExistence type="predicted"/>
<reference evidence="2" key="1">
    <citation type="journal article" date="2020" name="Mol. Plant Microbe Interact.">
        <title>Genome Sequence of the Biocontrol Agent Coniothyrium minitans strain Conio (IMI 134523).</title>
        <authorList>
            <person name="Patel D."/>
            <person name="Shittu T.A."/>
            <person name="Baroncelli R."/>
            <person name="Muthumeenakshi S."/>
            <person name="Osborne T.H."/>
            <person name="Janganan T.K."/>
            <person name="Sreenivasaprasad S."/>
        </authorList>
    </citation>
    <scope>NUCLEOTIDE SEQUENCE</scope>
    <source>
        <strain evidence="2">Conio</strain>
    </source>
</reference>
<dbReference type="EMBL" id="WJXW01000004">
    <property type="protein sequence ID" value="KAF9736904.1"/>
    <property type="molecule type" value="Genomic_DNA"/>
</dbReference>
<dbReference type="OrthoDB" id="3740713at2759"/>